<evidence type="ECO:0000313" key="2">
    <source>
        <dbReference type="EMBL" id="SDB97272.1"/>
    </source>
</evidence>
<proteinExistence type="predicted"/>
<protein>
    <submittedName>
        <fullName evidence="2">Glycosyl transferases group 1</fullName>
    </submittedName>
</protein>
<evidence type="ECO:0000259" key="1">
    <source>
        <dbReference type="Pfam" id="PF13524"/>
    </source>
</evidence>
<reference evidence="3" key="1">
    <citation type="submission" date="2016-10" db="EMBL/GenBank/DDBJ databases">
        <authorList>
            <person name="Varghese N."/>
            <person name="Submissions S."/>
        </authorList>
    </citation>
    <scope>NUCLEOTIDE SEQUENCE [LARGE SCALE GENOMIC DNA]</scope>
    <source>
        <strain evidence="3">DSM 11005</strain>
    </source>
</reference>
<feature type="domain" description="Spore protein YkvP/CgeB glycosyl transferase-like" evidence="1">
    <location>
        <begin position="179"/>
        <end position="331"/>
    </location>
</feature>
<organism evidence="2 3">
    <name type="scientific">Succiniclasticum ruminis</name>
    <dbReference type="NCBI Taxonomy" id="40841"/>
    <lineage>
        <taxon>Bacteria</taxon>
        <taxon>Bacillati</taxon>
        <taxon>Bacillota</taxon>
        <taxon>Negativicutes</taxon>
        <taxon>Acidaminococcales</taxon>
        <taxon>Acidaminococcaceae</taxon>
        <taxon>Succiniclasticum</taxon>
    </lineage>
</organism>
<name>A0A1G6HSR3_9FIRM</name>
<gene>
    <name evidence="2" type="ORF">SAMN04487864_101222</name>
</gene>
<dbReference type="Pfam" id="PF13524">
    <property type="entry name" value="Glyco_trans_1_2"/>
    <property type="match status" value="1"/>
</dbReference>
<evidence type="ECO:0000313" key="3">
    <source>
        <dbReference type="Proteomes" id="UP000198943"/>
    </source>
</evidence>
<dbReference type="InterPro" id="IPR055259">
    <property type="entry name" value="YkvP/CgeB_Glyco_trans-like"/>
</dbReference>
<dbReference type="Proteomes" id="UP000198943">
    <property type="component" value="Unassembled WGS sequence"/>
</dbReference>
<sequence>MKILVSGPVNYDYSQYIVQEIQSLGHTVFFYPMKEFYTSCSYIERKAYKLGMSSLKDKYDCKWENGLLEKCAEFSLDITIFLNGMMLHVGLLQKLQNYRKIWWLWDALERGGQSKYSWIPFFDRIAVFEHNDIEKIKPYGKDVICLPLGYSSPFAGTGETERDIDISFIGMPDAKRLQLLECVAETAWKNNWRMYVAGEWYDTRWPWKKLKFAKRYPHLIKCIHNEIVSAQEAAAIYARSKISVNINTDDHRSFNPRSFEIMAAGAMMFYDTKNLADNPFKAGEDYCEFCSCEDLLEKLHYYLEHEKARKTIAMHGQKNNEGNSLHDRVVKLLNGME</sequence>
<dbReference type="EMBL" id="FMYW01000001">
    <property type="protein sequence ID" value="SDB97272.1"/>
    <property type="molecule type" value="Genomic_DNA"/>
</dbReference>
<dbReference type="GO" id="GO:0016740">
    <property type="term" value="F:transferase activity"/>
    <property type="evidence" value="ECO:0007669"/>
    <property type="project" value="UniProtKB-KW"/>
</dbReference>
<keyword evidence="3" id="KW-1185">Reference proteome</keyword>
<accession>A0A1G6HSR3</accession>
<dbReference type="AlphaFoldDB" id="A0A1G6HSR3"/>
<keyword evidence="2" id="KW-0808">Transferase</keyword>
<dbReference type="Gene3D" id="3.40.50.2000">
    <property type="entry name" value="Glycogen Phosphorylase B"/>
    <property type="match status" value="1"/>
</dbReference>
<dbReference type="OrthoDB" id="110463at2"/>